<keyword evidence="1 3" id="KW-0597">Phosphoprotein</keyword>
<protein>
    <recommendedName>
        <fullName evidence="9">Response regulatory domain-containing protein</fullName>
    </recommendedName>
</protein>
<feature type="modified residue" description="4-aspartylphosphate" evidence="3">
    <location>
        <position position="281"/>
    </location>
</feature>
<dbReference type="Pfam" id="PF00072">
    <property type="entry name" value="Response_reg"/>
    <property type="match status" value="1"/>
</dbReference>
<evidence type="ECO:0000313" key="8">
    <source>
        <dbReference type="Proteomes" id="UP000751190"/>
    </source>
</evidence>
<evidence type="ECO:0000259" key="5">
    <source>
        <dbReference type="PROSITE" id="PS50071"/>
    </source>
</evidence>
<dbReference type="PANTHER" id="PTHR44591:SF3">
    <property type="entry name" value="RESPONSE REGULATORY DOMAIN-CONTAINING PROTEIN"/>
    <property type="match status" value="1"/>
</dbReference>
<keyword evidence="8" id="KW-1185">Reference proteome</keyword>
<comment type="subcellular location">
    <subcellularLocation>
        <location evidence="2">Nucleus</location>
    </subcellularLocation>
</comment>
<evidence type="ECO:0008006" key="9">
    <source>
        <dbReference type="Google" id="ProtNLM"/>
    </source>
</evidence>
<proteinExistence type="predicted"/>
<evidence type="ECO:0000259" key="6">
    <source>
        <dbReference type="PROSITE" id="PS50110"/>
    </source>
</evidence>
<dbReference type="PROSITE" id="PS50071">
    <property type="entry name" value="HOMEOBOX_2"/>
    <property type="match status" value="1"/>
</dbReference>
<feature type="domain" description="Homeobox" evidence="5">
    <location>
        <begin position="433"/>
        <end position="489"/>
    </location>
</feature>
<organism evidence="7 8">
    <name type="scientific">Diacronema lutheri</name>
    <name type="common">Unicellular marine alga</name>
    <name type="synonym">Monochrysis lutheri</name>
    <dbReference type="NCBI Taxonomy" id="2081491"/>
    <lineage>
        <taxon>Eukaryota</taxon>
        <taxon>Haptista</taxon>
        <taxon>Haptophyta</taxon>
        <taxon>Pavlovophyceae</taxon>
        <taxon>Pavlovales</taxon>
        <taxon>Pavlovaceae</taxon>
        <taxon>Diacronema</taxon>
    </lineage>
</organism>
<dbReference type="GO" id="GO:0003677">
    <property type="term" value="F:DNA binding"/>
    <property type="evidence" value="ECO:0007669"/>
    <property type="project" value="UniProtKB-UniRule"/>
</dbReference>
<comment type="caution">
    <text evidence="7">The sequence shown here is derived from an EMBL/GenBank/DDBJ whole genome shotgun (WGS) entry which is preliminary data.</text>
</comment>
<accession>A0A8J6C7Q9</accession>
<keyword evidence="2" id="KW-0539">Nucleus</keyword>
<feature type="compositionally biased region" description="Low complexity" evidence="4">
    <location>
        <begin position="16"/>
        <end position="36"/>
    </location>
</feature>
<dbReference type="InterPro" id="IPR011006">
    <property type="entry name" value="CheY-like_superfamily"/>
</dbReference>
<feature type="compositionally biased region" description="Polar residues" evidence="4">
    <location>
        <begin position="559"/>
        <end position="571"/>
    </location>
</feature>
<dbReference type="Proteomes" id="UP000751190">
    <property type="component" value="Unassembled WGS sequence"/>
</dbReference>
<dbReference type="GO" id="GO:0005634">
    <property type="term" value="C:nucleus"/>
    <property type="evidence" value="ECO:0007669"/>
    <property type="project" value="UniProtKB-SubCell"/>
</dbReference>
<dbReference type="SMART" id="SM00448">
    <property type="entry name" value="REC"/>
    <property type="match status" value="1"/>
</dbReference>
<keyword evidence="2" id="KW-0238">DNA-binding</keyword>
<name>A0A8J6C7Q9_DIALT</name>
<feature type="compositionally biased region" description="Low complexity" evidence="4">
    <location>
        <begin position="592"/>
        <end position="606"/>
    </location>
</feature>
<reference evidence="7" key="1">
    <citation type="submission" date="2021-05" db="EMBL/GenBank/DDBJ databases">
        <title>The genome of the haptophyte Pavlova lutheri (Diacronema luteri, Pavlovales) - a model for lipid biosynthesis in eukaryotic algae.</title>
        <authorList>
            <person name="Hulatt C.J."/>
            <person name="Posewitz M.C."/>
        </authorList>
    </citation>
    <scope>NUCLEOTIDE SEQUENCE</scope>
    <source>
        <strain evidence="7">NIVA-4/92</strain>
    </source>
</reference>
<dbReference type="InterPro" id="IPR050595">
    <property type="entry name" value="Bact_response_regulator"/>
</dbReference>
<dbReference type="PROSITE" id="PS50110">
    <property type="entry name" value="RESPONSE_REGULATORY"/>
    <property type="match status" value="1"/>
</dbReference>
<feature type="region of interest" description="Disordered" evidence="4">
    <location>
        <begin position="1"/>
        <end position="38"/>
    </location>
</feature>
<evidence type="ECO:0000256" key="1">
    <source>
        <dbReference type="ARBA" id="ARBA00022553"/>
    </source>
</evidence>
<dbReference type="Gene3D" id="3.40.50.2300">
    <property type="match status" value="1"/>
</dbReference>
<feature type="region of interest" description="Disordered" evidence="4">
    <location>
        <begin position="110"/>
        <end position="142"/>
    </location>
</feature>
<dbReference type="PANTHER" id="PTHR44591">
    <property type="entry name" value="STRESS RESPONSE REGULATOR PROTEIN 1"/>
    <property type="match status" value="1"/>
</dbReference>
<dbReference type="EMBL" id="JAGTXO010000062">
    <property type="protein sequence ID" value="KAG8457853.1"/>
    <property type="molecule type" value="Genomic_DNA"/>
</dbReference>
<evidence type="ECO:0000256" key="3">
    <source>
        <dbReference type="PROSITE-ProRule" id="PRU00169"/>
    </source>
</evidence>
<feature type="DNA-binding region" description="Homeobox" evidence="2">
    <location>
        <begin position="435"/>
        <end position="490"/>
    </location>
</feature>
<feature type="region of interest" description="Disordered" evidence="4">
    <location>
        <begin position="505"/>
        <end position="614"/>
    </location>
</feature>
<feature type="compositionally biased region" description="Basic and acidic residues" evidence="4">
    <location>
        <begin position="529"/>
        <end position="545"/>
    </location>
</feature>
<dbReference type="CDD" id="cd00156">
    <property type="entry name" value="REC"/>
    <property type="match status" value="1"/>
</dbReference>
<feature type="region of interest" description="Disordered" evidence="4">
    <location>
        <begin position="193"/>
        <end position="222"/>
    </location>
</feature>
<feature type="compositionally biased region" description="Pro residues" evidence="4">
    <location>
        <begin position="116"/>
        <end position="125"/>
    </location>
</feature>
<dbReference type="InterPro" id="IPR001789">
    <property type="entry name" value="Sig_transdc_resp-reg_receiver"/>
</dbReference>
<feature type="region of interest" description="Disordered" evidence="4">
    <location>
        <begin position="401"/>
        <end position="432"/>
    </location>
</feature>
<sequence>MAAGAAVSDERAQTGTRTAPRTSHAARPPSAPAAPTGVLVRPSDAFHERVHFHMRAKQAGERRSSLGSTARYGSTLALPTLAILAQAQATAETQAAADGAEGRTARPKRISLLGTMPPPPPPAPPKSAHARRDAAASAAEQPVLPGLHIQLADESPETPSYLRARRVLAMADRAKRRQERGLELASYLKTTLGGNVDDAQAKTPRPPTTSPPRRRPPAARAEPSAVRILIVDDEPVARKRVELLVRRFIDAETIVPAKDGVEAVRAVVAAGDAGFDLVIMDINMGGKSFFDPLNGPAAAYTIMQMEKQRKDARRTPLIFLSATSRLSASYRALYEVCGASAIASKPANNDFGKTAAALLQKSTEAAAHAAQPGGRALRALGSSGALRATAKYSEALTKQLRAVRSKRPAQRPGPPEREREPPPRPTGHLPAGRRILAVRALALLEAAFEREGGETPRVHELARLSARTGFDSQSVSEWFAHKRALRPRGDPAPADLGAAASVVPSANAATDARGQVGGRAPRGTSATAVHDEPDGPADGEARGSRDAASPSSPKRHESFTFSMMVRTTPTPLRNADDKPLKSEVAVERQVRAAEAGASDADAANAKRAVKFEPL</sequence>
<dbReference type="GO" id="GO:0000160">
    <property type="term" value="P:phosphorelay signal transduction system"/>
    <property type="evidence" value="ECO:0007669"/>
    <property type="project" value="InterPro"/>
</dbReference>
<dbReference type="SUPFAM" id="SSF52172">
    <property type="entry name" value="CheY-like"/>
    <property type="match status" value="1"/>
</dbReference>
<dbReference type="Gene3D" id="1.10.10.60">
    <property type="entry name" value="Homeodomain-like"/>
    <property type="match status" value="1"/>
</dbReference>
<keyword evidence="2" id="KW-0371">Homeobox</keyword>
<feature type="compositionally biased region" description="Basic and acidic residues" evidence="4">
    <location>
        <begin position="574"/>
        <end position="591"/>
    </location>
</feature>
<feature type="domain" description="Response regulatory" evidence="6">
    <location>
        <begin position="227"/>
        <end position="360"/>
    </location>
</feature>
<evidence type="ECO:0000256" key="2">
    <source>
        <dbReference type="PROSITE-ProRule" id="PRU00108"/>
    </source>
</evidence>
<dbReference type="AlphaFoldDB" id="A0A8J6C7Q9"/>
<dbReference type="InterPro" id="IPR001356">
    <property type="entry name" value="HD"/>
</dbReference>
<evidence type="ECO:0000256" key="4">
    <source>
        <dbReference type="SAM" id="MobiDB-lite"/>
    </source>
</evidence>
<evidence type="ECO:0000313" key="7">
    <source>
        <dbReference type="EMBL" id="KAG8457853.1"/>
    </source>
</evidence>
<gene>
    <name evidence="7" type="ORF">KFE25_005122</name>
</gene>